<keyword evidence="3" id="KW-1185">Reference proteome</keyword>
<keyword evidence="1" id="KW-0472">Membrane</keyword>
<comment type="caution">
    <text evidence="2">The sequence shown here is derived from an EMBL/GenBank/DDBJ whole genome shotgun (WGS) entry which is preliminary data.</text>
</comment>
<feature type="transmembrane region" description="Helical" evidence="1">
    <location>
        <begin position="163"/>
        <end position="186"/>
    </location>
</feature>
<evidence type="ECO:0000313" key="2">
    <source>
        <dbReference type="EMBL" id="MEX0405464.1"/>
    </source>
</evidence>
<name>A0ABV3SFB8_9HYPH</name>
<evidence type="ECO:0008006" key="4">
    <source>
        <dbReference type="Google" id="ProtNLM"/>
    </source>
</evidence>
<keyword evidence="1" id="KW-1133">Transmembrane helix</keyword>
<dbReference type="RefSeq" id="WP_367953360.1">
    <property type="nucleotide sequence ID" value="NZ_JBDPGJ010000002.1"/>
</dbReference>
<feature type="transmembrane region" description="Helical" evidence="1">
    <location>
        <begin position="93"/>
        <end position="114"/>
    </location>
</feature>
<feature type="transmembrane region" description="Helical" evidence="1">
    <location>
        <begin position="21"/>
        <end position="40"/>
    </location>
</feature>
<keyword evidence="1" id="KW-0812">Transmembrane</keyword>
<protein>
    <recommendedName>
        <fullName evidence="4">DUF2569 family protein</fullName>
    </recommendedName>
</protein>
<feature type="transmembrane region" description="Helical" evidence="1">
    <location>
        <begin position="60"/>
        <end position="81"/>
    </location>
</feature>
<evidence type="ECO:0000256" key="1">
    <source>
        <dbReference type="SAM" id="Phobius"/>
    </source>
</evidence>
<dbReference type="Proteomes" id="UP001556692">
    <property type="component" value="Unassembled WGS sequence"/>
</dbReference>
<proteinExistence type="predicted"/>
<reference evidence="2 3" key="1">
    <citation type="submission" date="2024-05" db="EMBL/GenBank/DDBJ databases">
        <authorList>
            <person name="Jiang F."/>
        </authorList>
    </citation>
    <scope>NUCLEOTIDE SEQUENCE [LARGE SCALE GENOMIC DNA]</scope>
    <source>
        <strain evidence="2 3">LZ166</strain>
    </source>
</reference>
<dbReference type="EMBL" id="JBDPGJ010000002">
    <property type="protein sequence ID" value="MEX0405464.1"/>
    <property type="molecule type" value="Genomic_DNA"/>
</dbReference>
<feature type="transmembrane region" description="Helical" evidence="1">
    <location>
        <begin position="120"/>
        <end position="142"/>
    </location>
</feature>
<evidence type="ECO:0000313" key="3">
    <source>
        <dbReference type="Proteomes" id="UP001556692"/>
    </source>
</evidence>
<feature type="transmembrane region" description="Helical" evidence="1">
    <location>
        <begin position="206"/>
        <end position="229"/>
    </location>
</feature>
<accession>A0ABV3SFB8</accession>
<organism evidence="2 3">
    <name type="scientific">Aquibium pacificus</name>
    <dbReference type="NCBI Taxonomy" id="3153579"/>
    <lineage>
        <taxon>Bacteria</taxon>
        <taxon>Pseudomonadati</taxon>
        <taxon>Pseudomonadota</taxon>
        <taxon>Alphaproteobacteria</taxon>
        <taxon>Hyphomicrobiales</taxon>
        <taxon>Phyllobacteriaceae</taxon>
        <taxon>Aquibium</taxon>
    </lineage>
</organism>
<gene>
    <name evidence="2" type="ORF">ABGN05_07330</name>
</gene>
<sequence>MNETGAAGAEMPPAGGRGRSPGLMALPVAWIALIVLWSAYGIVASWPATYEYGLPDIVVYWVYFGMAVRAINILWGAWLLAHAYRRAAGFPRAFTLWQVFNIAVSLLSLAILFASDVFVVTGWSLAPPLAEIAAGSALILLVSRSKEAPLVFYDEGTTEPPGLVVAVNAILGAILGGIGGLVIGFAVGAMLVEILDVSCFEGGCGYFAAAIGLLGMLLGAVAGAVVAVWRTRRRGRTARAAT</sequence>